<name>A0A972FR67_9GAMM</name>
<evidence type="ECO:0000313" key="2">
    <source>
        <dbReference type="Proteomes" id="UP000737113"/>
    </source>
</evidence>
<gene>
    <name evidence="1" type="ORF">HC757_01025</name>
</gene>
<proteinExistence type="predicted"/>
<evidence type="ECO:0000313" key="1">
    <source>
        <dbReference type="EMBL" id="NMH63769.1"/>
    </source>
</evidence>
<keyword evidence="2" id="KW-1185">Reference proteome</keyword>
<sequence>MTTRMLSIGYVKEASLSNYSLSGEYNLISAKDSSVIPDEKLLKSGVDMGLMRLHICNAPERRTLLGLRADRKYEVLVSMSPTHIHGRNDKSSGEIIKVKYHKLFDVEKDQSAGGFTYKAMFTNLVLKNFLSINVELTEVDNEVVDPNSLANLLKDTGVGEVLDLGPYNPKEYLMLASNIANRIQDVFGSDKVGDDPLWSEPLALHPKPTVPGSYRLSTGFYAIIESEDQVDFSKIMYTKNTLINKDNSKEIKSNYLIFGVGVST</sequence>
<organism evidence="1 2">
    <name type="scientific">Shewanella salipaludis</name>
    <dbReference type="NCBI Taxonomy" id="2723052"/>
    <lineage>
        <taxon>Bacteria</taxon>
        <taxon>Pseudomonadati</taxon>
        <taxon>Pseudomonadota</taxon>
        <taxon>Gammaproteobacteria</taxon>
        <taxon>Alteromonadales</taxon>
        <taxon>Shewanellaceae</taxon>
        <taxon>Shewanella</taxon>
    </lineage>
</organism>
<protein>
    <submittedName>
        <fullName evidence="1">Uncharacterized protein</fullName>
    </submittedName>
</protein>
<dbReference type="AlphaFoldDB" id="A0A972FR67"/>
<comment type="caution">
    <text evidence="1">The sequence shown here is derived from an EMBL/GenBank/DDBJ whole genome shotgun (WGS) entry which is preliminary data.</text>
</comment>
<accession>A0A972FR67</accession>
<dbReference type="RefSeq" id="WP_169562399.1">
    <property type="nucleotide sequence ID" value="NZ_JAAXYH010000001.1"/>
</dbReference>
<reference evidence="1" key="1">
    <citation type="submission" date="2020-04" db="EMBL/GenBank/DDBJ databases">
        <title>Description of Shewanella salipaludis sp. nov., isolated from a salt marsh.</title>
        <authorList>
            <person name="Park S."/>
            <person name="Yoon J.-H."/>
        </authorList>
    </citation>
    <scope>NUCLEOTIDE SEQUENCE</scope>
    <source>
        <strain evidence="1">SHSM-M6</strain>
    </source>
</reference>
<dbReference type="Proteomes" id="UP000737113">
    <property type="component" value="Unassembled WGS sequence"/>
</dbReference>
<dbReference type="EMBL" id="JAAXYH010000001">
    <property type="protein sequence ID" value="NMH63769.1"/>
    <property type="molecule type" value="Genomic_DNA"/>
</dbReference>